<dbReference type="Proteomes" id="UP000254331">
    <property type="component" value="Unassembled WGS sequence"/>
</dbReference>
<dbReference type="PANTHER" id="PTHR22916">
    <property type="entry name" value="GLYCOSYLTRANSFERASE"/>
    <property type="match status" value="1"/>
</dbReference>
<dbReference type="RefSeq" id="WP_115370565.1">
    <property type="nucleotide sequence ID" value="NZ_UGTW01000001.1"/>
</dbReference>
<dbReference type="InterPro" id="IPR001173">
    <property type="entry name" value="Glyco_trans_2-like"/>
</dbReference>
<dbReference type="EMBL" id="UGTW01000001">
    <property type="protein sequence ID" value="SUC15931.1"/>
    <property type="molecule type" value="Genomic_DNA"/>
</dbReference>
<sequence length="268" mass="31129">MISLTIIIPTFNRPNKLNRTLNLLNKNNHKFNIIVIDDGSSLANRYENKKICQSFINVNYYWQNNSGPSQARQLGLLKAQTKYISFLDCDDYISIDCINEICFLLEKEDKYDYVTIQSQYVDDIEKSLLLTCTQQKQTSKEIKNSLLNTIIELIGFPINSISGWNQSNCIYRREKILKIYKVRNLSWAEDIPLKIMVNRHLHGLSIKKNNASLIEISHGRGYKYSLKQIINLAKEINNNEDKKMINLILSTIIVLRYTTSMLIKKLKG</sequence>
<evidence type="ECO:0000313" key="2">
    <source>
        <dbReference type="EMBL" id="SUC15931.1"/>
    </source>
</evidence>
<dbReference type="PANTHER" id="PTHR22916:SF3">
    <property type="entry name" value="UDP-GLCNAC:BETAGAL BETA-1,3-N-ACETYLGLUCOSAMINYLTRANSFERASE-LIKE PROTEIN 1"/>
    <property type="match status" value="1"/>
</dbReference>
<organism evidence="2 3">
    <name type="scientific">Proteus vulgaris</name>
    <dbReference type="NCBI Taxonomy" id="585"/>
    <lineage>
        <taxon>Bacteria</taxon>
        <taxon>Pseudomonadati</taxon>
        <taxon>Pseudomonadota</taxon>
        <taxon>Gammaproteobacteria</taxon>
        <taxon>Enterobacterales</taxon>
        <taxon>Morganellaceae</taxon>
        <taxon>Proteus</taxon>
    </lineage>
</organism>
<dbReference type="EC" id="2.4.1.212" evidence="2"/>
<dbReference type="AlphaFoldDB" id="A0A379F8L5"/>
<dbReference type="GO" id="GO:0050501">
    <property type="term" value="F:hyaluronan synthase activity"/>
    <property type="evidence" value="ECO:0007669"/>
    <property type="project" value="UniProtKB-EC"/>
</dbReference>
<accession>A0A379F8L5</accession>
<evidence type="ECO:0000313" key="3">
    <source>
        <dbReference type="Proteomes" id="UP000254331"/>
    </source>
</evidence>
<evidence type="ECO:0000259" key="1">
    <source>
        <dbReference type="Pfam" id="PF00535"/>
    </source>
</evidence>
<dbReference type="Gene3D" id="3.90.550.10">
    <property type="entry name" value="Spore Coat Polysaccharide Biosynthesis Protein SpsA, Chain A"/>
    <property type="match status" value="1"/>
</dbReference>
<gene>
    <name evidence="2" type="primary">hyaD_2</name>
    <name evidence="2" type="ORF">NCTC10376_01813</name>
</gene>
<keyword evidence="2" id="KW-0808">Transferase</keyword>
<feature type="domain" description="Glycosyltransferase 2-like" evidence="1">
    <location>
        <begin position="5"/>
        <end position="145"/>
    </location>
</feature>
<proteinExistence type="predicted"/>
<protein>
    <submittedName>
        <fullName evidence="2">Glycosyl transferase</fullName>
        <ecNumber evidence="2">2.4.1.212</ecNumber>
    </submittedName>
</protein>
<dbReference type="InterPro" id="IPR029044">
    <property type="entry name" value="Nucleotide-diphossugar_trans"/>
</dbReference>
<keyword evidence="2" id="KW-0328">Glycosyltransferase</keyword>
<name>A0A379F8L5_PROVU</name>
<dbReference type="CDD" id="cd00761">
    <property type="entry name" value="Glyco_tranf_GTA_type"/>
    <property type="match status" value="1"/>
</dbReference>
<dbReference type="SUPFAM" id="SSF53448">
    <property type="entry name" value="Nucleotide-diphospho-sugar transferases"/>
    <property type="match status" value="1"/>
</dbReference>
<reference evidence="2 3" key="1">
    <citation type="submission" date="2018-06" db="EMBL/GenBank/DDBJ databases">
        <authorList>
            <consortium name="Pathogen Informatics"/>
            <person name="Doyle S."/>
        </authorList>
    </citation>
    <scope>NUCLEOTIDE SEQUENCE [LARGE SCALE GENOMIC DNA]</scope>
    <source>
        <strain evidence="2 3">NCTC10376</strain>
    </source>
</reference>
<dbReference type="Pfam" id="PF00535">
    <property type="entry name" value="Glycos_transf_2"/>
    <property type="match status" value="1"/>
</dbReference>